<feature type="region of interest" description="Disordered" evidence="1">
    <location>
        <begin position="78"/>
        <end position="103"/>
    </location>
</feature>
<name>A0A368JWA4_9BACT</name>
<dbReference type="PANTHER" id="PTHR30273">
    <property type="entry name" value="PERIPLASMIC SIGNAL SENSOR AND SIGMA FACTOR ACTIVATOR FECR-RELATED"/>
    <property type="match status" value="1"/>
</dbReference>
<feature type="domain" description="Protein FecR C-terminal" evidence="3">
    <location>
        <begin position="290"/>
        <end position="358"/>
    </location>
</feature>
<evidence type="ECO:0000313" key="5">
    <source>
        <dbReference type="Proteomes" id="UP000253383"/>
    </source>
</evidence>
<dbReference type="Gene3D" id="3.55.50.30">
    <property type="match status" value="1"/>
</dbReference>
<dbReference type="Pfam" id="PF04773">
    <property type="entry name" value="FecR"/>
    <property type="match status" value="1"/>
</dbReference>
<dbReference type="EMBL" id="QOWE01000003">
    <property type="protein sequence ID" value="RCR70873.1"/>
    <property type="molecule type" value="Genomic_DNA"/>
</dbReference>
<evidence type="ECO:0000259" key="2">
    <source>
        <dbReference type="Pfam" id="PF04773"/>
    </source>
</evidence>
<dbReference type="OrthoDB" id="1452822at2"/>
<feature type="domain" description="FecR protein" evidence="2">
    <location>
        <begin position="159"/>
        <end position="248"/>
    </location>
</feature>
<dbReference type="PIRSF" id="PIRSF018266">
    <property type="entry name" value="FecR"/>
    <property type="match status" value="1"/>
</dbReference>
<dbReference type="RefSeq" id="WP_114404789.1">
    <property type="nucleotide sequence ID" value="NZ_QOWE01000003.1"/>
</dbReference>
<dbReference type="Pfam" id="PF16344">
    <property type="entry name" value="FecR_C"/>
    <property type="match status" value="1"/>
</dbReference>
<dbReference type="InterPro" id="IPR012373">
    <property type="entry name" value="Ferrdict_sens_TM"/>
</dbReference>
<evidence type="ECO:0000313" key="4">
    <source>
        <dbReference type="EMBL" id="RCR70873.1"/>
    </source>
</evidence>
<keyword evidence="5" id="KW-1185">Reference proteome</keyword>
<accession>A0A368JWA4</accession>
<dbReference type="PANTHER" id="PTHR30273:SF2">
    <property type="entry name" value="PROTEIN FECR"/>
    <property type="match status" value="1"/>
</dbReference>
<proteinExistence type="predicted"/>
<dbReference type="Gene3D" id="2.60.120.1440">
    <property type="match status" value="1"/>
</dbReference>
<dbReference type="GO" id="GO:0016989">
    <property type="term" value="F:sigma factor antagonist activity"/>
    <property type="evidence" value="ECO:0007669"/>
    <property type="project" value="TreeGrafter"/>
</dbReference>
<evidence type="ECO:0000259" key="3">
    <source>
        <dbReference type="Pfam" id="PF16344"/>
    </source>
</evidence>
<protein>
    <submittedName>
        <fullName evidence="4">DUF4974 domain-containing protein</fullName>
    </submittedName>
</protein>
<dbReference type="Proteomes" id="UP000253383">
    <property type="component" value="Unassembled WGS sequence"/>
</dbReference>
<sequence length="365" mass="41213">MPDQPENRIDDDLLGKFLAGETDAAESERVQRWLDQDNSERQEFDRFERIWDTAGKLSQKAQSPSIPVNTDAAWQKMRGKMRSSSETEDKLSPTKPVEAPPDPVIKPLLVTPVRSNRTSSWWQSPVWAVAATVVLLSGLLWFFTKETETVPVAQVAAVTADQKIEKILPDGSRVFLNRDSKLTYPESFADDSREVQLTGEAFFEVKPDPTKPFRIQVRNTTVQVLGTSFSIRAYTADVRVAVRTGKVKFSTKTKEITLVKDEQAVFDAKKDTLIKSLRFDANTLSFKTGRLVFDKEPLSNIIATLNEVYHADIHLANKEFGKCPFNMNVTNENLEFVLSLTEETTGLHIRREGNRVILYGKSPCQ</sequence>
<dbReference type="InterPro" id="IPR006860">
    <property type="entry name" value="FecR"/>
</dbReference>
<comment type="caution">
    <text evidence="4">The sequence shown here is derived from an EMBL/GenBank/DDBJ whole genome shotgun (WGS) entry which is preliminary data.</text>
</comment>
<organism evidence="4 5">
    <name type="scientific">Larkinella punicea</name>
    <dbReference type="NCBI Taxonomy" id="2315727"/>
    <lineage>
        <taxon>Bacteria</taxon>
        <taxon>Pseudomonadati</taxon>
        <taxon>Bacteroidota</taxon>
        <taxon>Cytophagia</taxon>
        <taxon>Cytophagales</taxon>
        <taxon>Spirosomataceae</taxon>
        <taxon>Larkinella</taxon>
    </lineage>
</organism>
<feature type="compositionally biased region" description="Basic and acidic residues" evidence="1">
    <location>
        <begin position="83"/>
        <end position="92"/>
    </location>
</feature>
<gene>
    <name evidence="4" type="ORF">DUE52_04605</name>
</gene>
<reference evidence="4 5" key="1">
    <citation type="submission" date="2018-07" db="EMBL/GenBank/DDBJ databases">
        <title>Genome analysis of Larkinella rosea.</title>
        <authorList>
            <person name="Zhou Z."/>
            <person name="Wang G."/>
        </authorList>
    </citation>
    <scope>NUCLEOTIDE SEQUENCE [LARGE SCALE GENOMIC DNA]</scope>
    <source>
        <strain evidence="5">zzj9</strain>
    </source>
</reference>
<dbReference type="AlphaFoldDB" id="A0A368JWA4"/>
<evidence type="ECO:0000256" key="1">
    <source>
        <dbReference type="SAM" id="MobiDB-lite"/>
    </source>
</evidence>
<dbReference type="InterPro" id="IPR032508">
    <property type="entry name" value="FecR_C"/>
</dbReference>